<keyword evidence="3 11" id="KW-0328">Glycosyltransferase</keyword>
<comment type="caution">
    <text evidence="12">The sequence shown here is derived from an EMBL/GenBank/DDBJ whole genome shotgun (WGS) entry which is preliminary data.</text>
</comment>
<comment type="similarity">
    <text evidence="2 11">Belongs to the glycosyltransferase 31 family.</text>
</comment>
<dbReference type="GO" id="GO:0006493">
    <property type="term" value="P:protein O-linked glycosylation"/>
    <property type="evidence" value="ECO:0007669"/>
    <property type="project" value="TreeGrafter"/>
</dbReference>
<evidence type="ECO:0000256" key="4">
    <source>
        <dbReference type="ARBA" id="ARBA00022679"/>
    </source>
</evidence>
<keyword evidence="5 11" id="KW-0812">Transmembrane</keyword>
<dbReference type="OrthoDB" id="115198at2759"/>
<keyword evidence="9 11" id="KW-0472">Membrane</keyword>
<keyword evidence="4" id="KW-0808">Transferase</keyword>
<gene>
    <name evidence="12" type="ORF">ILUMI_09349</name>
</gene>
<evidence type="ECO:0000256" key="1">
    <source>
        <dbReference type="ARBA" id="ARBA00004323"/>
    </source>
</evidence>
<keyword evidence="10" id="KW-0325">Glycoprotein</keyword>
<dbReference type="InterPro" id="IPR002659">
    <property type="entry name" value="Glyco_trans_31"/>
</dbReference>
<proteinExistence type="inferred from homology"/>
<accession>A0A8K0D5Y5</accession>
<reference evidence="12" key="1">
    <citation type="submission" date="2019-08" db="EMBL/GenBank/DDBJ databases">
        <title>The genome of the North American firefly Photinus pyralis.</title>
        <authorList>
            <consortium name="Photinus pyralis genome working group"/>
            <person name="Fallon T.R."/>
            <person name="Sander Lower S.E."/>
            <person name="Weng J.-K."/>
        </authorList>
    </citation>
    <scope>NUCLEOTIDE SEQUENCE</scope>
    <source>
        <strain evidence="12">TRF0915ILg1</strain>
        <tissue evidence="12">Whole body</tissue>
    </source>
</reference>
<protein>
    <recommendedName>
        <fullName evidence="11">Hexosyltransferase</fullName>
        <ecNumber evidence="11">2.4.1.-</ecNumber>
    </recommendedName>
</protein>
<dbReference type="AlphaFoldDB" id="A0A8K0D5Y5"/>
<keyword evidence="7 11" id="KW-1133">Transmembrane helix</keyword>
<evidence type="ECO:0000313" key="13">
    <source>
        <dbReference type="Proteomes" id="UP000801492"/>
    </source>
</evidence>
<dbReference type="GO" id="GO:0000139">
    <property type="term" value="C:Golgi membrane"/>
    <property type="evidence" value="ECO:0007669"/>
    <property type="project" value="UniProtKB-SubCell"/>
</dbReference>
<name>A0A8K0D5Y5_IGNLU</name>
<evidence type="ECO:0000256" key="11">
    <source>
        <dbReference type="RuleBase" id="RU363063"/>
    </source>
</evidence>
<evidence type="ECO:0000313" key="12">
    <source>
        <dbReference type="EMBL" id="KAF2896827.1"/>
    </source>
</evidence>
<dbReference type="Pfam" id="PF01762">
    <property type="entry name" value="Galactosyl_T"/>
    <property type="match status" value="1"/>
</dbReference>
<keyword evidence="6 11" id="KW-0735">Signal-anchor</keyword>
<evidence type="ECO:0000256" key="7">
    <source>
        <dbReference type="ARBA" id="ARBA00022989"/>
    </source>
</evidence>
<evidence type="ECO:0000256" key="6">
    <source>
        <dbReference type="ARBA" id="ARBA00022968"/>
    </source>
</evidence>
<dbReference type="PANTHER" id="PTHR11214:SF376">
    <property type="entry name" value="HEXOSYLTRANSFERASE"/>
    <property type="match status" value="1"/>
</dbReference>
<keyword evidence="13" id="KW-1185">Reference proteome</keyword>
<dbReference type="Proteomes" id="UP000801492">
    <property type="component" value="Unassembled WGS sequence"/>
</dbReference>
<evidence type="ECO:0000256" key="8">
    <source>
        <dbReference type="ARBA" id="ARBA00023034"/>
    </source>
</evidence>
<dbReference type="Gene3D" id="3.90.550.50">
    <property type="match status" value="1"/>
</dbReference>
<dbReference type="PANTHER" id="PTHR11214">
    <property type="entry name" value="BETA-1,3-N-ACETYLGLUCOSAMINYLTRANSFERASE"/>
    <property type="match status" value="1"/>
</dbReference>
<comment type="subcellular location">
    <subcellularLocation>
        <location evidence="1 11">Golgi apparatus membrane</location>
        <topology evidence="1 11">Single-pass type II membrane protein</topology>
    </subcellularLocation>
</comment>
<organism evidence="12 13">
    <name type="scientific">Ignelater luminosus</name>
    <name type="common">Cucubano</name>
    <name type="synonym">Pyrophorus luminosus</name>
    <dbReference type="NCBI Taxonomy" id="2038154"/>
    <lineage>
        <taxon>Eukaryota</taxon>
        <taxon>Metazoa</taxon>
        <taxon>Ecdysozoa</taxon>
        <taxon>Arthropoda</taxon>
        <taxon>Hexapoda</taxon>
        <taxon>Insecta</taxon>
        <taxon>Pterygota</taxon>
        <taxon>Neoptera</taxon>
        <taxon>Endopterygota</taxon>
        <taxon>Coleoptera</taxon>
        <taxon>Polyphaga</taxon>
        <taxon>Elateriformia</taxon>
        <taxon>Elateroidea</taxon>
        <taxon>Elateridae</taxon>
        <taxon>Agrypninae</taxon>
        <taxon>Pyrophorini</taxon>
        <taxon>Ignelater</taxon>
    </lineage>
</organism>
<evidence type="ECO:0000256" key="2">
    <source>
        <dbReference type="ARBA" id="ARBA00008661"/>
    </source>
</evidence>
<dbReference type="GO" id="GO:0016758">
    <property type="term" value="F:hexosyltransferase activity"/>
    <property type="evidence" value="ECO:0007669"/>
    <property type="project" value="InterPro"/>
</dbReference>
<keyword evidence="8 11" id="KW-0333">Golgi apparatus</keyword>
<dbReference type="EC" id="2.4.1.-" evidence="11"/>
<feature type="transmembrane region" description="Helical" evidence="11">
    <location>
        <begin position="6"/>
        <end position="24"/>
    </location>
</feature>
<evidence type="ECO:0000256" key="3">
    <source>
        <dbReference type="ARBA" id="ARBA00022676"/>
    </source>
</evidence>
<evidence type="ECO:0000256" key="5">
    <source>
        <dbReference type="ARBA" id="ARBA00022692"/>
    </source>
</evidence>
<dbReference type="EMBL" id="VTPC01004714">
    <property type="protein sequence ID" value="KAF2896827.1"/>
    <property type="molecule type" value="Genomic_DNA"/>
</dbReference>
<dbReference type="FunFam" id="3.90.550.50:FF:000001">
    <property type="entry name" value="Hexosyltransferase"/>
    <property type="match status" value="1"/>
</dbReference>
<evidence type="ECO:0000256" key="9">
    <source>
        <dbReference type="ARBA" id="ARBA00023136"/>
    </source>
</evidence>
<evidence type="ECO:0000256" key="10">
    <source>
        <dbReference type="ARBA" id="ARBA00023180"/>
    </source>
</evidence>
<sequence>MLERRFWPNFAFIFIALIICLSIWQMSIVGPYPSTPITPQYNNVPIYTLNTVNSTYTYPLEQLPKLDYSKLMNLNDFQFDILNECTSNPLLLVLVHTSPKNFERRKSIRQTWGKHRTNLKIVFILGTVQNSKQQKKLEEENKKHRDFVQGRFLDAYKNMTYKHVMAFKYAIYHCPQAKYILKTDDDVFVNMPTMMDFLTVELSPYGARNLLLCTPLVHSSVKRTFRSKWRVSFHEYKERYYPPYCPGWALLYSPDVLFTLYQEAQKSKYFWIDDVLITGILAKNKNIHHTSIRSLVLTRHNVDEIATNQSGSHNSSRIFLYGPPDLSIENMYLLWDFVKNQTNSKIILKDHR</sequence>